<dbReference type="AlphaFoldDB" id="A0A8C2Y0V3"/>
<accession>A0A8C2Y0V3</accession>
<proteinExistence type="predicted"/>
<feature type="region of interest" description="Disordered" evidence="1">
    <location>
        <begin position="109"/>
        <end position="134"/>
    </location>
</feature>
<organism evidence="2">
    <name type="scientific">Capra hircus</name>
    <name type="common">Goat</name>
    <dbReference type="NCBI Taxonomy" id="9925"/>
    <lineage>
        <taxon>Eukaryota</taxon>
        <taxon>Metazoa</taxon>
        <taxon>Chordata</taxon>
        <taxon>Craniata</taxon>
        <taxon>Vertebrata</taxon>
        <taxon>Euteleostomi</taxon>
        <taxon>Mammalia</taxon>
        <taxon>Eutheria</taxon>
        <taxon>Laurasiatheria</taxon>
        <taxon>Artiodactyla</taxon>
        <taxon>Ruminantia</taxon>
        <taxon>Pecora</taxon>
        <taxon>Bovidae</taxon>
        <taxon>Caprinae</taxon>
        <taxon>Capra</taxon>
    </lineage>
</organism>
<dbReference type="Ensembl" id="ENSCHIT00010052495.1">
    <property type="protein sequence ID" value="ENSCHIP00010037428.1"/>
    <property type="gene ID" value="ENSCHIG00010027796.1"/>
</dbReference>
<protein>
    <submittedName>
        <fullName evidence="2">Uncharacterized protein</fullName>
    </submittedName>
</protein>
<reference evidence="2" key="1">
    <citation type="submission" date="2019-03" db="EMBL/GenBank/DDBJ databases">
        <title>Genome sequencing and reference-guided assembly of Black Bengal Goat (Capra hircus).</title>
        <authorList>
            <person name="Siddiki A.Z."/>
            <person name="Baten A."/>
            <person name="Billah M."/>
            <person name="Alam M.A.U."/>
            <person name="Shawrob K.S.M."/>
            <person name="Saha S."/>
            <person name="Chowdhury M."/>
            <person name="Rahman A.H."/>
            <person name="Stear M."/>
            <person name="Miah G."/>
            <person name="Das G.B."/>
            <person name="Hossain M.M."/>
            <person name="Kumkum M."/>
            <person name="Islam M.S."/>
            <person name="Mollah A.M."/>
            <person name="Ahsan A."/>
            <person name="Tusar F."/>
            <person name="Khan M.K.I."/>
        </authorList>
    </citation>
    <scope>NUCLEOTIDE SEQUENCE [LARGE SCALE GENOMIC DNA]</scope>
</reference>
<feature type="region of interest" description="Disordered" evidence="1">
    <location>
        <begin position="1"/>
        <end position="48"/>
    </location>
</feature>
<evidence type="ECO:0000256" key="1">
    <source>
        <dbReference type="SAM" id="MobiDB-lite"/>
    </source>
</evidence>
<evidence type="ECO:0000313" key="2">
    <source>
        <dbReference type="Ensembl" id="ENSCHIP00010037428.1"/>
    </source>
</evidence>
<sequence>IREIPRSRLRPPPPLPNPERARVLGGGRPNRQTAGTPSGPRALTEPKGLRTRESWGYEAIVHPLPKTSTRQALCPREWKVTSFGRRQQRQGRWAGAGIPAFPRKIGVQEAPGSLPEVGSIPSARSPVSRRVLGP</sequence>
<reference evidence="2" key="2">
    <citation type="submission" date="2025-08" db="UniProtKB">
        <authorList>
            <consortium name="Ensembl"/>
        </authorList>
    </citation>
    <scope>IDENTIFICATION</scope>
</reference>
<name>A0A8C2Y0V3_CAPHI</name>